<name>A0AAD9J6E5_9ANNE</name>
<evidence type="ECO:0000256" key="6">
    <source>
        <dbReference type="SAM" id="Phobius"/>
    </source>
</evidence>
<feature type="transmembrane region" description="Helical" evidence="6">
    <location>
        <begin position="88"/>
        <end position="121"/>
    </location>
</feature>
<keyword evidence="3 6" id="KW-0812">Transmembrane</keyword>
<evidence type="ECO:0000256" key="1">
    <source>
        <dbReference type="ARBA" id="ARBA00004141"/>
    </source>
</evidence>
<dbReference type="InterPro" id="IPR018614">
    <property type="entry name" value="KRTCAP2"/>
</dbReference>
<evidence type="ECO:0008006" key="9">
    <source>
        <dbReference type="Google" id="ProtNLM"/>
    </source>
</evidence>
<evidence type="ECO:0000256" key="2">
    <source>
        <dbReference type="ARBA" id="ARBA00007279"/>
    </source>
</evidence>
<comment type="similarity">
    <text evidence="2">Belongs to the KRTCAP2 family.</text>
</comment>
<protein>
    <recommendedName>
        <fullName evidence="9">Dolichyl-diphosphooligosaccharide--protein glycosyltransferase subunit KCP2</fullName>
    </recommendedName>
</protein>
<dbReference type="Pfam" id="PF09775">
    <property type="entry name" value="Keratin_assoc"/>
    <property type="match status" value="1"/>
</dbReference>
<keyword evidence="5 6" id="KW-0472">Membrane</keyword>
<comment type="subcellular location">
    <subcellularLocation>
        <location evidence="1">Membrane</location>
        <topology evidence="1">Multi-pass membrane protein</topology>
    </subcellularLocation>
</comment>
<evidence type="ECO:0000256" key="4">
    <source>
        <dbReference type="ARBA" id="ARBA00022989"/>
    </source>
</evidence>
<dbReference type="PANTHER" id="PTHR32001:SF1">
    <property type="entry name" value="KERATINOCYTE-ASSOCIATED PROTEIN 2"/>
    <property type="match status" value="1"/>
</dbReference>
<reference evidence="7" key="1">
    <citation type="journal article" date="2023" name="Mol. Biol. Evol.">
        <title>Third-Generation Sequencing Reveals the Adaptive Role of the Epigenome in Three Deep-Sea Polychaetes.</title>
        <authorList>
            <person name="Perez M."/>
            <person name="Aroh O."/>
            <person name="Sun Y."/>
            <person name="Lan Y."/>
            <person name="Juniper S.K."/>
            <person name="Young C.R."/>
            <person name="Angers B."/>
            <person name="Qian P.Y."/>
        </authorList>
    </citation>
    <scope>NUCLEOTIDE SEQUENCE</scope>
    <source>
        <strain evidence="7">P08H-3</strain>
    </source>
</reference>
<dbReference type="GO" id="GO:0016020">
    <property type="term" value="C:membrane"/>
    <property type="evidence" value="ECO:0007669"/>
    <property type="project" value="UniProtKB-SubCell"/>
</dbReference>
<dbReference type="EMBL" id="JAODUP010000574">
    <property type="protein sequence ID" value="KAK2147002.1"/>
    <property type="molecule type" value="Genomic_DNA"/>
</dbReference>
<comment type="caution">
    <text evidence="7">The sequence shown here is derived from an EMBL/GenBank/DDBJ whole genome shotgun (WGS) entry which is preliminary data.</text>
</comment>
<evidence type="ECO:0000256" key="3">
    <source>
        <dbReference type="ARBA" id="ARBA00022692"/>
    </source>
</evidence>
<dbReference type="AlphaFoldDB" id="A0AAD9J6E5"/>
<evidence type="ECO:0000313" key="7">
    <source>
        <dbReference type="EMBL" id="KAK2147002.1"/>
    </source>
</evidence>
<feature type="transmembrane region" description="Helical" evidence="6">
    <location>
        <begin position="12"/>
        <end position="36"/>
    </location>
</feature>
<evidence type="ECO:0000313" key="8">
    <source>
        <dbReference type="Proteomes" id="UP001208570"/>
    </source>
</evidence>
<organism evidence="7 8">
    <name type="scientific">Paralvinella palmiformis</name>
    <dbReference type="NCBI Taxonomy" id="53620"/>
    <lineage>
        <taxon>Eukaryota</taxon>
        <taxon>Metazoa</taxon>
        <taxon>Spiralia</taxon>
        <taxon>Lophotrochozoa</taxon>
        <taxon>Annelida</taxon>
        <taxon>Polychaeta</taxon>
        <taxon>Sedentaria</taxon>
        <taxon>Canalipalpata</taxon>
        <taxon>Terebellida</taxon>
        <taxon>Terebelliformia</taxon>
        <taxon>Alvinellidae</taxon>
        <taxon>Paralvinella</taxon>
    </lineage>
</organism>
<gene>
    <name evidence="7" type="ORF">LSH36_574g01063</name>
</gene>
<sequence length="144" mass="16146">MRRDKLLSFYSYFSAVSSGMSFFLSSTLAVLMFAGMQLYKQNLAGTEWMTIFGGFIGSLLFSLMLTAVGNFETYLFGKQFQTKLFPEVVFCLLIAMFASGLVHRVCITTCVIFSLVDLYYINKVSQSTYSPPVATVVPAKLKRK</sequence>
<keyword evidence="8" id="KW-1185">Reference proteome</keyword>
<keyword evidence="4 6" id="KW-1133">Transmembrane helix</keyword>
<accession>A0AAD9J6E5</accession>
<feature type="transmembrane region" description="Helical" evidence="6">
    <location>
        <begin position="48"/>
        <end position="68"/>
    </location>
</feature>
<proteinExistence type="inferred from homology"/>
<dbReference type="PANTHER" id="PTHR32001">
    <property type="entry name" value="KERATINOCYTE-ASSOCIATED PROTEIN 2"/>
    <property type="match status" value="1"/>
</dbReference>
<evidence type="ECO:0000256" key="5">
    <source>
        <dbReference type="ARBA" id="ARBA00023136"/>
    </source>
</evidence>
<dbReference type="Proteomes" id="UP001208570">
    <property type="component" value="Unassembled WGS sequence"/>
</dbReference>